<dbReference type="InterPro" id="IPR050091">
    <property type="entry name" value="PKS_NRPS_Biosynth_Enz"/>
</dbReference>
<reference evidence="4" key="1">
    <citation type="journal article" date="2019" name="Int. J. Syst. Evol. Microbiol.">
        <title>The Global Catalogue of Microorganisms (GCM) 10K type strain sequencing project: providing services to taxonomists for standard genome sequencing and annotation.</title>
        <authorList>
            <consortium name="The Broad Institute Genomics Platform"/>
            <consortium name="The Broad Institute Genome Sequencing Center for Infectious Disease"/>
            <person name="Wu L."/>
            <person name="Ma J."/>
        </authorList>
    </citation>
    <scope>NUCLEOTIDE SEQUENCE [LARGE SCALE GENOMIC DNA]</scope>
    <source>
        <strain evidence="4">CGMCC 4.7173</strain>
    </source>
</reference>
<feature type="domain" description="Ketosynthase family 3 (KS3)" evidence="2">
    <location>
        <begin position="1"/>
        <end position="174"/>
    </location>
</feature>
<dbReference type="InterPro" id="IPR016039">
    <property type="entry name" value="Thiolase-like"/>
</dbReference>
<evidence type="ECO:0000256" key="1">
    <source>
        <dbReference type="ARBA" id="ARBA00022679"/>
    </source>
</evidence>
<name>A0ABW1I2N3_9ACTN</name>
<feature type="non-terminal residue" evidence="3">
    <location>
        <position position="1"/>
    </location>
</feature>
<dbReference type="InterPro" id="IPR014031">
    <property type="entry name" value="Ketoacyl_synth_C"/>
</dbReference>
<dbReference type="SUPFAM" id="SSF53901">
    <property type="entry name" value="Thiolase-like"/>
    <property type="match status" value="1"/>
</dbReference>
<feature type="non-terminal residue" evidence="3">
    <location>
        <position position="174"/>
    </location>
</feature>
<organism evidence="3 4">
    <name type="scientific">Micromonospora harpali</name>
    <dbReference type="NCBI Taxonomy" id="1490225"/>
    <lineage>
        <taxon>Bacteria</taxon>
        <taxon>Bacillati</taxon>
        <taxon>Actinomycetota</taxon>
        <taxon>Actinomycetes</taxon>
        <taxon>Micromonosporales</taxon>
        <taxon>Micromonosporaceae</taxon>
        <taxon>Micromonospora</taxon>
    </lineage>
</organism>
<dbReference type="InterPro" id="IPR020841">
    <property type="entry name" value="PKS_Beta-ketoAc_synthase_dom"/>
</dbReference>
<protein>
    <submittedName>
        <fullName evidence="3">Beta-ketoacyl synthase N-terminal-like domain-containing protein</fullName>
    </submittedName>
</protein>
<dbReference type="Gene3D" id="3.40.47.10">
    <property type="match status" value="1"/>
</dbReference>
<dbReference type="Pfam" id="PF02801">
    <property type="entry name" value="Ketoacyl-synt_C"/>
    <property type="match status" value="1"/>
</dbReference>
<gene>
    <name evidence="3" type="ORF">ACFPZ4_35330</name>
</gene>
<dbReference type="Proteomes" id="UP001596207">
    <property type="component" value="Unassembled WGS sequence"/>
</dbReference>
<evidence type="ECO:0000313" key="3">
    <source>
        <dbReference type="EMBL" id="MFC5946622.1"/>
    </source>
</evidence>
<dbReference type="EMBL" id="JBHSQQ010000961">
    <property type="protein sequence ID" value="MFC5946622.1"/>
    <property type="molecule type" value="Genomic_DNA"/>
</dbReference>
<dbReference type="SMART" id="SM00825">
    <property type="entry name" value="PKS_KS"/>
    <property type="match status" value="1"/>
</dbReference>
<dbReference type="InterPro" id="IPR014030">
    <property type="entry name" value="Ketoacyl_synth_N"/>
</dbReference>
<evidence type="ECO:0000313" key="4">
    <source>
        <dbReference type="Proteomes" id="UP001596207"/>
    </source>
</evidence>
<comment type="caution">
    <text evidence="3">The sequence shown here is derived from an EMBL/GenBank/DDBJ whole genome shotgun (WGS) entry which is preliminary data.</text>
</comment>
<dbReference type="RefSeq" id="WP_377539859.1">
    <property type="nucleotide sequence ID" value="NZ_JBHSQQ010000961.1"/>
</dbReference>
<dbReference type="PROSITE" id="PS52004">
    <property type="entry name" value="KS3_2"/>
    <property type="match status" value="1"/>
</dbReference>
<evidence type="ECO:0000259" key="2">
    <source>
        <dbReference type="PROSITE" id="PS52004"/>
    </source>
</evidence>
<keyword evidence="1" id="KW-0808">Transferase</keyword>
<proteinExistence type="predicted"/>
<dbReference type="CDD" id="cd00833">
    <property type="entry name" value="PKS"/>
    <property type="match status" value="1"/>
</dbReference>
<keyword evidence="4" id="KW-1185">Reference proteome</keyword>
<dbReference type="PANTHER" id="PTHR43775">
    <property type="entry name" value="FATTY ACID SYNTHASE"/>
    <property type="match status" value="1"/>
</dbReference>
<sequence>CKSFAASADGTGWSEGVGMLLVQRLSDARREGRRILAVVRGTAVNQDGASNGLTAPNGPSQQRVIRQALANARLTPADVDAVEAHGTGTTLGDPIEAQALLATYGQDRETPLLLGSIKSNMGHTQAAAGVAGIIKMVMAMRHGVVPPTLHVDEPSPHVDWTAGAVALATEATPW</sequence>
<accession>A0ABW1I2N3</accession>
<dbReference type="PANTHER" id="PTHR43775:SF51">
    <property type="entry name" value="INACTIVE PHENOLPHTHIOCEROL SYNTHESIS POLYKETIDE SYNTHASE TYPE I PKS1-RELATED"/>
    <property type="match status" value="1"/>
</dbReference>
<dbReference type="Pfam" id="PF00109">
    <property type="entry name" value="ketoacyl-synt"/>
    <property type="match status" value="1"/>
</dbReference>